<organism evidence="2 3">
    <name type="scientific">Otolemur garnettii</name>
    <name type="common">Small-eared galago</name>
    <name type="synonym">Garnett's greater bushbaby</name>
    <dbReference type="NCBI Taxonomy" id="30611"/>
    <lineage>
        <taxon>Eukaryota</taxon>
        <taxon>Metazoa</taxon>
        <taxon>Chordata</taxon>
        <taxon>Craniata</taxon>
        <taxon>Vertebrata</taxon>
        <taxon>Euteleostomi</taxon>
        <taxon>Mammalia</taxon>
        <taxon>Eutheria</taxon>
        <taxon>Euarchontoglires</taxon>
        <taxon>Primates</taxon>
        <taxon>Strepsirrhini</taxon>
        <taxon>Lorisiformes</taxon>
        <taxon>Galagidae</taxon>
        <taxon>Otolemur</taxon>
    </lineage>
</organism>
<keyword evidence="3" id="KW-1185">Reference proteome</keyword>
<dbReference type="GeneTree" id="ENSGT00940000156115"/>
<proteinExistence type="predicted"/>
<dbReference type="eggNOG" id="KOG1880">
    <property type="taxonomic scope" value="Eukaryota"/>
</dbReference>
<dbReference type="Gene3D" id="6.10.250.1290">
    <property type="match status" value="1"/>
</dbReference>
<dbReference type="Ensembl" id="ENSOGAT00000026810.1">
    <property type="protein sequence ID" value="ENSOGAP00000018412.1"/>
    <property type="gene ID" value="ENSOGAG00000034831.1"/>
</dbReference>
<evidence type="ECO:0000259" key="1">
    <source>
        <dbReference type="PROSITE" id="PS50006"/>
    </source>
</evidence>
<feature type="domain" description="FHA" evidence="1">
    <location>
        <begin position="24"/>
        <end position="73"/>
    </location>
</feature>
<dbReference type="Proteomes" id="UP000005225">
    <property type="component" value="Unassembled WGS sequence"/>
</dbReference>
<dbReference type="EMBL" id="AAQR03084967">
    <property type="status" value="NOT_ANNOTATED_CDS"/>
    <property type="molecule type" value="Genomic_DNA"/>
</dbReference>
<evidence type="ECO:0000313" key="2">
    <source>
        <dbReference type="Ensembl" id="ENSOGAP00000018412.1"/>
    </source>
</evidence>
<dbReference type="InParanoid" id="H0XQM0"/>
<dbReference type="PANTHER" id="PTHR23308">
    <property type="entry name" value="NUCLEAR INHIBITOR OF PROTEIN PHOSPHATASE-1"/>
    <property type="match status" value="1"/>
</dbReference>
<dbReference type="STRING" id="30611.ENSOGAP00000018412"/>
<reference evidence="3" key="1">
    <citation type="submission" date="2011-03" db="EMBL/GenBank/DDBJ databases">
        <title>Version 3 of the genome sequence of Otolemur garnettii (Bushbaby).</title>
        <authorList>
            <consortium name="The Broad Institute Genome Sequencing Platform"/>
            <person name="Di Palma F."/>
            <person name="Johnson J."/>
            <person name="Lander E.S."/>
            <person name="Lindblad-Toh K."/>
            <person name="Jaffe D.B."/>
            <person name="Gnerre S."/>
            <person name="MacCallum I."/>
            <person name="Przybylski D."/>
            <person name="Ribeiro F.J."/>
            <person name="Burton J.N."/>
            <person name="Walker B.J."/>
            <person name="Sharpe T."/>
            <person name="Hall G."/>
        </authorList>
    </citation>
    <scope>NUCLEOTIDE SEQUENCE [LARGE SCALE GENOMIC DNA]</scope>
</reference>
<dbReference type="InterPro" id="IPR050923">
    <property type="entry name" value="Cell_Proc_Reg/RNA_Proc"/>
</dbReference>
<dbReference type="SUPFAM" id="SSF49879">
    <property type="entry name" value="SMAD/FHA domain"/>
    <property type="match status" value="1"/>
</dbReference>
<protein>
    <recommendedName>
        <fullName evidence="1">FHA domain-containing protein</fullName>
    </recommendedName>
</protein>
<name>H0XQM0_OTOGA</name>
<dbReference type="SMART" id="SM00240">
    <property type="entry name" value="FHA"/>
    <property type="match status" value="1"/>
</dbReference>
<sequence length="288" mass="31836">GLHLDVVKGGKLIEKLIINENYYYLLGRNPDLCDFTIDRQSCSQVHVSHKHLKRVFLIDLSSTHNTFLGHIQLEPHKLQHIPIDSTISFGASMRYILYEKPQTLPSAMEGDEKMGGEDDELKGLLRLPEAESKLNNLTEFNTAHNKISALPLEERNLDKGSSLMFCENEITNPEDVDPLVGRFRDIVQTVGVLVKNKQVDGSGSLGLEESENRGMQNFTFSEGLYGGLPPTHTVGGMASMGQSAHAIPKPHPQVVDLTPIVPSAANMNPAVCTLEAVNEPKKKKYAKE</sequence>
<dbReference type="InterPro" id="IPR000253">
    <property type="entry name" value="FHA_dom"/>
</dbReference>
<evidence type="ECO:0000313" key="3">
    <source>
        <dbReference type="Proteomes" id="UP000005225"/>
    </source>
</evidence>
<reference evidence="2" key="3">
    <citation type="submission" date="2025-09" db="UniProtKB">
        <authorList>
            <consortium name="Ensembl"/>
        </authorList>
    </citation>
    <scope>IDENTIFICATION</scope>
</reference>
<dbReference type="InterPro" id="IPR008984">
    <property type="entry name" value="SMAD_FHA_dom_sf"/>
</dbReference>
<dbReference type="PROSITE" id="PS50006">
    <property type="entry name" value="FHA_DOMAIN"/>
    <property type="match status" value="1"/>
</dbReference>
<dbReference type="Pfam" id="PF00498">
    <property type="entry name" value="FHA"/>
    <property type="match status" value="1"/>
</dbReference>
<dbReference type="Gene3D" id="2.60.200.20">
    <property type="match status" value="1"/>
</dbReference>
<reference evidence="2" key="2">
    <citation type="submission" date="2025-08" db="UniProtKB">
        <authorList>
            <consortium name="Ensembl"/>
        </authorList>
    </citation>
    <scope>IDENTIFICATION</scope>
</reference>
<dbReference type="AlphaFoldDB" id="H0XQM0"/>
<dbReference type="CDD" id="cd22674">
    <property type="entry name" value="FHA_PPP1R8"/>
    <property type="match status" value="1"/>
</dbReference>
<accession>H0XQM0</accession>
<dbReference type="HOGENOM" id="CLU_069628_0_0_1"/>